<dbReference type="Proteomes" id="UP000738126">
    <property type="component" value="Unassembled WGS sequence"/>
</dbReference>
<name>A0ABS1E4T5_9GAMM</name>
<proteinExistence type="predicted"/>
<evidence type="ECO:0000313" key="2">
    <source>
        <dbReference type="Proteomes" id="UP000738126"/>
    </source>
</evidence>
<comment type="caution">
    <text evidence="1">The sequence shown here is derived from an EMBL/GenBank/DDBJ whole genome shotgun (WGS) entry which is preliminary data.</text>
</comment>
<reference evidence="1 2" key="1">
    <citation type="journal article" date="2020" name="Microorganisms">
        <title>Osmotic Adaptation and Compatible Solute Biosynthesis of Phototrophic Bacteria as Revealed from Genome Analyses.</title>
        <authorList>
            <person name="Imhoff J.F."/>
            <person name="Rahn T."/>
            <person name="Kunzel S."/>
            <person name="Keller A."/>
            <person name="Neulinger S.C."/>
        </authorList>
    </citation>
    <scope>NUCLEOTIDE SEQUENCE [LARGE SCALE GENOMIC DNA]</scope>
    <source>
        <strain evidence="1 2">DSM 15116</strain>
    </source>
</reference>
<protein>
    <submittedName>
        <fullName evidence="1">Uncharacterized protein</fullName>
    </submittedName>
</protein>
<accession>A0ABS1E4T5</accession>
<sequence>MLRYLVAVLLIFALSAGWVLVQRAARRVHERCPDPAAGEGSGEGGGCGLCKLAGACQQRRDDTAP</sequence>
<dbReference type="RefSeq" id="WP_200257754.1">
    <property type="nucleotide sequence ID" value="NZ_NRSH01000048.1"/>
</dbReference>
<keyword evidence="2" id="KW-1185">Reference proteome</keyword>
<organism evidence="1 2">
    <name type="scientific">Halorhodospira neutriphila</name>
    <dbReference type="NCBI Taxonomy" id="168379"/>
    <lineage>
        <taxon>Bacteria</taxon>
        <taxon>Pseudomonadati</taxon>
        <taxon>Pseudomonadota</taxon>
        <taxon>Gammaproteobacteria</taxon>
        <taxon>Chromatiales</taxon>
        <taxon>Ectothiorhodospiraceae</taxon>
        <taxon>Halorhodospira</taxon>
    </lineage>
</organism>
<dbReference type="EMBL" id="NRSH01000048">
    <property type="protein sequence ID" value="MBK1726518.1"/>
    <property type="molecule type" value="Genomic_DNA"/>
</dbReference>
<gene>
    <name evidence="1" type="ORF">CKO13_05675</name>
</gene>
<evidence type="ECO:0000313" key="1">
    <source>
        <dbReference type="EMBL" id="MBK1726518.1"/>
    </source>
</evidence>